<dbReference type="PANTHER" id="PTHR36057">
    <property type="match status" value="1"/>
</dbReference>
<accession>A0A5J6N7V3</accession>
<name>A0A5J6N7V3_9PROT</name>
<proteinExistence type="predicted"/>
<dbReference type="RefSeq" id="WP_151120211.1">
    <property type="nucleotide sequence ID" value="NZ_CP042582.1"/>
</dbReference>
<keyword evidence="3" id="KW-1185">Reference proteome</keyword>
<dbReference type="SUPFAM" id="SSF52833">
    <property type="entry name" value="Thioredoxin-like"/>
    <property type="match status" value="1"/>
</dbReference>
<evidence type="ECO:0000256" key="1">
    <source>
        <dbReference type="SAM" id="SignalP"/>
    </source>
</evidence>
<dbReference type="Pfam" id="PF06764">
    <property type="entry name" value="DUF1223"/>
    <property type="match status" value="1"/>
</dbReference>
<organism evidence="2 3">
    <name type="scientific">Hypericibacter adhaerens</name>
    <dbReference type="NCBI Taxonomy" id="2602016"/>
    <lineage>
        <taxon>Bacteria</taxon>
        <taxon>Pseudomonadati</taxon>
        <taxon>Pseudomonadota</taxon>
        <taxon>Alphaproteobacteria</taxon>
        <taxon>Rhodospirillales</taxon>
        <taxon>Dongiaceae</taxon>
        <taxon>Hypericibacter</taxon>
    </lineage>
</organism>
<keyword evidence="1" id="KW-0732">Signal</keyword>
<sequence>MTLSRPILGAVLAIILVTSSAADTAEKIQPITTDNPVVVELYTSQGCSSCPPADSYLGELAKRRDILPLALHVDYWDYIGWKDKFASPAATQRQRAYVHVMHDRMVYTPQMIIDGVAESVGSDRGKVESLITEARARTKLPIAFWRDEAGKDWVEVGDGPKPEGGIATVYVALYDGKHETPVQRGENAGTTLTEFNIVREWRPIGKWSGQKTRFPIVIDDADDDYEACAVIVQQGEVGPILGASAMKMALPQGAAP</sequence>
<reference evidence="2 3" key="1">
    <citation type="submission" date="2019-08" db="EMBL/GenBank/DDBJ databases">
        <title>Hyperibacter terrae gen. nov., sp. nov. and Hyperibacter viscosus sp. nov., two new members in the family Rhodospirillaceae isolated from the rhizosphere of Hypericum perforatum.</title>
        <authorList>
            <person name="Noviana Z."/>
        </authorList>
    </citation>
    <scope>NUCLEOTIDE SEQUENCE [LARGE SCALE GENOMIC DNA]</scope>
    <source>
        <strain evidence="2 3">R5959</strain>
    </source>
</reference>
<dbReference type="KEGG" id="hadh:FRZ61_48730"/>
<gene>
    <name evidence="2" type="ORF">FRZ61_48730</name>
</gene>
<feature type="signal peptide" evidence="1">
    <location>
        <begin position="1"/>
        <end position="21"/>
    </location>
</feature>
<feature type="chain" id="PRO_5023844012" description="DUF1223 domain-containing protein" evidence="1">
    <location>
        <begin position="22"/>
        <end position="256"/>
    </location>
</feature>
<protein>
    <recommendedName>
        <fullName evidence="4">DUF1223 domain-containing protein</fullName>
    </recommendedName>
</protein>
<dbReference type="InterPro" id="IPR036249">
    <property type="entry name" value="Thioredoxin-like_sf"/>
</dbReference>
<dbReference type="PANTHER" id="PTHR36057:SF1">
    <property type="entry name" value="LIPOPROTEIN LIPID ATTACHMENT SITE-LIKE PROTEIN, PUTATIVE (DUF1223)-RELATED"/>
    <property type="match status" value="1"/>
</dbReference>
<dbReference type="OrthoDB" id="9808254at2"/>
<dbReference type="EMBL" id="CP042582">
    <property type="protein sequence ID" value="QEX24930.1"/>
    <property type="molecule type" value="Genomic_DNA"/>
</dbReference>
<evidence type="ECO:0008006" key="4">
    <source>
        <dbReference type="Google" id="ProtNLM"/>
    </source>
</evidence>
<evidence type="ECO:0000313" key="3">
    <source>
        <dbReference type="Proteomes" id="UP000325797"/>
    </source>
</evidence>
<evidence type="ECO:0000313" key="2">
    <source>
        <dbReference type="EMBL" id="QEX24930.1"/>
    </source>
</evidence>
<dbReference type="AlphaFoldDB" id="A0A5J6N7V3"/>
<dbReference type="Proteomes" id="UP000325797">
    <property type="component" value="Chromosome"/>
</dbReference>
<dbReference type="InterPro" id="IPR010634">
    <property type="entry name" value="DUF1223"/>
</dbReference>